<name>A0A0J6T6I0_9HYPH</name>
<evidence type="ECO:0000256" key="2">
    <source>
        <dbReference type="ARBA" id="ARBA00022670"/>
    </source>
</evidence>
<dbReference type="GO" id="GO:0016829">
    <property type="term" value="F:lyase activity"/>
    <property type="evidence" value="ECO:0007669"/>
    <property type="project" value="UniProtKB-KW"/>
</dbReference>
<dbReference type="GO" id="GO:0006508">
    <property type="term" value="P:proteolysis"/>
    <property type="evidence" value="ECO:0007669"/>
    <property type="project" value="UniProtKB-KW"/>
</dbReference>
<dbReference type="Pfam" id="PF02586">
    <property type="entry name" value="SRAP"/>
    <property type="match status" value="1"/>
</dbReference>
<dbReference type="SUPFAM" id="SSF143081">
    <property type="entry name" value="BB1717-like"/>
    <property type="match status" value="1"/>
</dbReference>
<dbReference type="PATRIC" id="fig|270351.6.peg.63"/>
<evidence type="ECO:0000313" key="9">
    <source>
        <dbReference type="EMBL" id="KMO41148.1"/>
    </source>
</evidence>
<evidence type="ECO:0000256" key="5">
    <source>
        <dbReference type="ARBA" id="ARBA00023124"/>
    </source>
</evidence>
<comment type="caution">
    <text evidence="9">The sequence shown here is derived from an EMBL/GenBank/DDBJ whole genome shotgun (WGS) entry which is preliminary data.</text>
</comment>
<dbReference type="GO" id="GO:0008233">
    <property type="term" value="F:peptidase activity"/>
    <property type="evidence" value="ECO:0007669"/>
    <property type="project" value="UniProtKB-KW"/>
</dbReference>
<keyword evidence="6" id="KW-0238">DNA-binding</keyword>
<evidence type="ECO:0000256" key="4">
    <source>
        <dbReference type="ARBA" id="ARBA00022801"/>
    </source>
</evidence>
<dbReference type="RefSeq" id="WP_048462021.1">
    <property type="nucleotide sequence ID" value="NZ_LABX01000010.1"/>
</dbReference>
<dbReference type="Gene3D" id="3.90.1680.20">
    <property type="match status" value="2"/>
</dbReference>
<sequence>MCNLYSLARSQDEIRRTFAVGRDEAGNLPPLPGIFPDQMAPVVYAADGERVLTMMRWGFPPPPKVGMQPVTNVRNVASPYWRPWLKPAHRCLVPVTSFSEYADTKPRKTPVWFALDESRPLFAFAGIWRSWTGVRRPKRDEPVEEEHRLFSFLTTEANGVVGPVHPKAMPVLLTNAKEWRTWLEAPAEEALRLQRPLPDEMMAEVARGPRQDEIEG</sequence>
<protein>
    <recommendedName>
        <fullName evidence="8">Abasic site processing protein</fullName>
        <ecNumber evidence="8">3.4.-.-</ecNumber>
    </recommendedName>
</protein>
<evidence type="ECO:0000256" key="3">
    <source>
        <dbReference type="ARBA" id="ARBA00022763"/>
    </source>
</evidence>
<dbReference type="PANTHER" id="PTHR13604">
    <property type="entry name" value="DC12-RELATED"/>
    <property type="match status" value="1"/>
</dbReference>
<keyword evidence="7" id="KW-0456">Lyase</keyword>
<dbReference type="InterPro" id="IPR003738">
    <property type="entry name" value="SRAP"/>
</dbReference>
<dbReference type="InterPro" id="IPR036590">
    <property type="entry name" value="SRAP-like"/>
</dbReference>
<evidence type="ECO:0000313" key="10">
    <source>
        <dbReference type="Proteomes" id="UP000035929"/>
    </source>
</evidence>
<keyword evidence="4 8" id="KW-0378">Hydrolase</keyword>
<dbReference type="GO" id="GO:0003697">
    <property type="term" value="F:single-stranded DNA binding"/>
    <property type="evidence" value="ECO:0007669"/>
    <property type="project" value="InterPro"/>
</dbReference>
<dbReference type="PANTHER" id="PTHR13604:SF0">
    <property type="entry name" value="ABASIC SITE PROCESSING PROTEIN HMCES"/>
    <property type="match status" value="1"/>
</dbReference>
<dbReference type="GO" id="GO:0106300">
    <property type="term" value="P:protein-DNA covalent cross-linking repair"/>
    <property type="evidence" value="ECO:0007669"/>
    <property type="project" value="InterPro"/>
</dbReference>
<dbReference type="Proteomes" id="UP000035929">
    <property type="component" value="Unassembled WGS sequence"/>
</dbReference>
<dbReference type="EC" id="3.4.-.-" evidence="8"/>
<organism evidence="9 10">
    <name type="scientific">Methylobacterium aquaticum</name>
    <dbReference type="NCBI Taxonomy" id="270351"/>
    <lineage>
        <taxon>Bacteria</taxon>
        <taxon>Pseudomonadati</taxon>
        <taxon>Pseudomonadota</taxon>
        <taxon>Alphaproteobacteria</taxon>
        <taxon>Hyphomicrobiales</taxon>
        <taxon>Methylobacteriaceae</taxon>
        <taxon>Methylobacterium</taxon>
    </lineage>
</organism>
<evidence type="ECO:0000256" key="1">
    <source>
        <dbReference type="ARBA" id="ARBA00008136"/>
    </source>
</evidence>
<dbReference type="AlphaFoldDB" id="A0A0J6T6I0"/>
<comment type="similarity">
    <text evidence="1 8">Belongs to the SOS response-associated peptidase family.</text>
</comment>
<evidence type="ECO:0000256" key="6">
    <source>
        <dbReference type="ARBA" id="ARBA00023125"/>
    </source>
</evidence>
<proteinExistence type="inferred from homology"/>
<gene>
    <name evidence="9" type="ORF">VP06_01330</name>
</gene>
<keyword evidence="2 8" id="KW-0645">Protease</keyword>
<keyword evidence="3" id="KW-0227">DNA damage</keyword>
<reference evidence="9 10" key="1">
    <citation type="submission" date="2015-03" db="EMBL/GenBank/DDBJ databases">
        <title>Genome sequencing of Methylobacterium aquaticum DSM16371 type strain.</title>
        <authorList>
            <person name="Chaudhry V."/>
            <person name="Patil P.B."/>
        </authorList>
    </citation>
    <scope>NUCLEOTIDE SEQUENCE [LARGE SCALE GENOMIC DNA]</scope>
    <source>
        <strain evidence="9 10">DSM 16371</strain>
    </source>
</reference>
<accession>A0A0J6T6I0</accession>
<evidence type="ECO:0000256" key="8">
    <source>
        <dbReference type="RuleBase" id="RU364100"/>
    </source>
</evidence>
<evidence type="ECO:0000256" key="7">
    <source>
        <dbReference type="ARBA" id="ARBA00023239"/>
    </source>
</evidence>
<keyword evidence="5" id="KW-0190">Covalent protein-DNA linkage</keyword>
<dbReference type="OrthoDB" id="9782620at2"/>
<dbReference type="EMBL" id="LABX01000010">
    <property type="protein sequence ID" value="KMO41148.1"/>
    <property type="molecule type" value="Genomic_DNA"/>
</dbReference>